<organism evidence="1">
    <name type="scientific">mine drainage metagenome</name>
    <dbReference type="NCBI Taxonomy" id="410659"/>
    <lineage>
        <taxon>unclassified sequences</taxon>
        <taxon>metagenomes</taxon>
        <taxon>ecological metagenomes</taxon>
    </lineage>
</organism>
<dbReference type="AlphaFoldDB" id="E6Q528"/>
<reference evidence="1" key="1">
    <citation type="submission" date="2009-10" db="EMBL/GenBank/DDBJ databases">
        <title>Diversity of trophic interactions inside an arsenic-rich microbial ecosystem.</title>
        <authorList>
            <person name="Bertin P.N."/>
            <person name="Heinrich-Salmeron A."/>
            <person name="Pelletier E."/>
            <person name="Goulhen-Chollet F."/>
            <person name="Arsene-Ploetze F."/>
            <person name="Gallien S."/>
            <person name="Calteau A."/>
            <person name="Vallenet D."/>
            <person name="Casiot C."/>
            <person name="Chane-Woon-Ming B."/>
            <person name="Giloteaux L."/>
            <person name="Barakat M."/>
            <person name="Bonnefoy V."/>
            <person name="Bruneel O."/>
            <person name="Chandler M."/>
            <person name="Cleiss J."/>
            <person name="Duran R."/>
            <person name="Elbaz-Poulichet F."/>
            <person name="Fonknechten N."/>
            <person name="Lauga B."/>
            <person name="Mornico D."/>
            <person name="Ortet P."/>
            <person name="Schaeffer C."/>
            <person name="Siguier P."/>
            <person name="Alexander Thil Smith A."/>
            <person name="Van Dorsselaer A."/>
            <person name="Weissenbach J."/>
            <person name="Medigue C."/>
            <person name="Le Paslier D."/>
        </authorList>
    </citation>
    <scope>NUCLEOTIDE SEQUENCE</scope>
</reference>
<dbReference type="EMBL" id="CABO01000034">
    <property type="protein sequence ID" value="CBI02289.1"/>
    <property type="molecule type" value="Genomic_DNA"/>
</dbReference>
<gene>
    <name evidence="1" type="ORF">CARN4_0996</name>
</gene>
<comment type="caution">
    <text evidence="1">The sequence shown here is derived from an EMBL/GenBank/DDBJ whole genome shotgun (WGS) entry which is preliminary data.</text>
</comment>
<sequence length="80" mass="8900">MPALVDMLSCNLFIVDAIHGAPFFSNGLFGWSIDFFARKLSMAATLIAAARNQKISELKYSSYRVRRTLGAPGLSRAYRQ</sequence>
<protein>
    <submittedName>
        <fullName evidence="1">Uncharacterized protein</fullName>
    </submittedName>
</protein>
<name>E6Q528_9ZZZZ</name>
<proteinExistence type="predicted"/>
<accession>E6Q528</accession>
<evidence type="ECO:0000313" key="1">
    <source>
        <dbReference type="EMBL" id="CBI02289.1"/>
    </source>
</evidence>